<feature type="binding site" evidence="4">
    <location>
        <position position="203"/>
    </location>
    <ligand>
        <name>Mg(2+)</name>
        <dbReference type="ChEBI" id="CHEBI:18420"/>
    </ligand>
</feature>
<dbReference type="GO" id="GO:0006107">
    <property type="term" value="P:oxaloacetate metabolic process"/>
    <property type="evidence" value="ECO:0007669"/>
    <property type="project" value="TreeGrafter"/>
</dbReference>
<gene>
    <name evidence="5" type="ORF">CPA45_05535</name>
</gene>
<dbReference type="GO" id="GO:0003824">
    <property type="term" value="F:catalytic activity"/>
    <property type="evidence" value="ECO:0007669"/>
    <property type="project" value="InterPro"/>
</dbReference>
<sequence>MKHNQHLPDEYFQQPPQPFNKFSEKSILQNSLGGTLYMPGTRKIIDKLIQKELPELKSMVMCLEDAVPEQDLELAEENIIYHLESLYEAIQQGDLTIDEIPLIFIRARNTEQFLNFSNKITKKTAYVLTGFVFPKFYSYNANIYLEKLKQINLKLDSKLYAMPILEGKTIAYRESRSKELEKLKLILDPYQEQILNIRIGGTDFSSLFGVRRSMHSTVYDILPVRDAISDILNFFNRMEDSYTVSAPVWEYFLAYKKDDLLKYMRDDIHRSLLTKEPILNDAIDGLLREVVQDKANGMVGKTVIHPSHLRFVNAMQAVTLEEYEDAIQILETHGGVIKSRNGNKMNEIAPHRNWAKRITLRAQAYGVINDESEYMRLFLSPVDKQH</sequence>
<keyword evidence="3 4" id="KW-0460">Magnesium</keyword>
<evidence type="ECO:0000256" key="4">
    <source>
        <dbReference type="PIRSR" id="PIRSR015582-2"/>
    </source>
</evidence>
<proteinExistence type="predicted"/>
<keyword evidence="2 4" id="KW-0479">Metal-binding</keyword>
<dbReference type="InterPro" id="IPR015813">
    <property type="entry name" value="Pyrv/PenolPyrv_kinase-like_dom"/>
</dbReference>
<reference evidence="6" key="1">
    <citation type="submission" date="2017-09" db="EMBL/GenBank/DDBJ databases">
        <authorList>
            <person name="Cho G.-S."/>
            <person name="Oguntoyinbo F.A."/>
            <person name="Cnockaert M."/>
            <person name="Kabisch J."/>
            <person name="Neve H."/>
            <person name="Bockelmann W."/>
            <person name="Wenning M."/>
            <person name="Franz C.M."/>
            <person name="Vandamme P."/>
        </authorList>
    </citation>
    <scope>NUCLEOTIDE SEQUENCE [LARGE SCALE GENOMIC DNA]</scope>
    <source>
        <strain evidence="6">MBT G8648</strain>
    </source>
</reference>
<evidence type="ECO:0000313" key="6">
    <source>
        <dbReference type="Proteomes" id="UP000218677"/>
    </source>
</evidence>
<organism evidence="5 6">
    <name type="scientific">Vreelandella nigrificans</name>
    <dbReference type="NCBI Taxonomy" id="2042704"/>
    <lineage>
        <taxon>Bacteria</taxon>
        <taxon>Pseudomonadati</taxon>
        <taxon>Pseudomonadota</taxon>
        <taxon>Gammaproteobacteria</taxon>
        <taxon>Oceanospirillales</taxon>
        <taxon>Halomonadaceae</taxon>
        <taxon>Vreelandella</taxon>
    </lineage>
</organism>
<dbReference type="OrthoDB" id="348111at2"/>
<dbReference type="PANTHER" id="PTHR32308">
    <property type="entry name" value="LYASE BETA SUBUNIT, PUTATIVE (AFU_ORTHOLOGUE AFUA_4G13030)-RELATED"/>
    <property type="match status" value="1"/>
</dbReference>
<dbReference type="GO" id="GO:0000287">
    <property type="term" value="F:magnesium ion binding"/>
    <property type="evidence" value="ECO:0007669"/>
    <property type="project" value="TreeGrafter"/>
</dbReference>
<comment type="cofactor">
    <cofactor evidence="1">
        <name>Mg(2+)</name>
        <dbReference type="ChEBI" id="CHEBI:18420"/>
    </cofactor>
</comment>
<evidence type="ECO:0000256" key="1">
    <source>
        <dbReference type="ARBA" id="ARBA00001946"/>
    </source>
</evidence>
<keyword evidence="6" id="KW-1185">Reference proteome</keyword>
<evidence type="ECO:0000313" key="5">
    <source>
        <dbReference type="EMBL" id="PCF96485.1"/>
    </source>
</evidence>
<dbReference type="AlphaFoldDB" id="A0A2A4HQG7"/>
<dbReference type="SUPFAM" id="SSF51621">
    <property type="entry name" value="Phosphoenolpyruvate/pyruvate domain"/>
    <property type="match status" value="1"/>
</dbReference>
<dbReference type="EMBL" id="NWUX01000003">
    <property type="protein sequence ID" value="PCF96485.1"/>
    <property type="molecule type" value="Genomic_DNA"/>
</dbReference>
<dbReference type="Gene3D" id="3.20.20.60">
    <property type="entry name" value="Phosphoenolpyruvate-binding domains"/>
    <property type="match status" value="1"/>
</dbReference>
<dbReference type="PANTHER" id="PTHR32308:SF10">
    <property type="entry name" value="CITRATE LYASE SUBUNIT BETA"/>
    <property type="match status" value="1"/>
</dbReference>
<dbReference type="RefSeq" id="WP_096650625.1">
    <property type="nucleotide sequence ID" value="NZ_NWUX01000003.1"/>
</dbReference>
<evidence type="ECO:0000256" key="3">
    <source>
        <dbReference type="ARBA" id="ARBA00022842"/>
    </source>
</evidence>
<dbReference type="PIRSF" id="PIRSF015582">
    <property type="entry name" value="Cit_lyase_B"/>
    <property type="match status" value="1"/>
</dbReference>
<comment type="caution">
    <text evidence="5">The sequence shown here is derived from an EMBL/GenBank/DDBJ whole genome shotgun (WGS) entry which is preliminary data.</text>
</comment>
<dbReference type="Pfam" id="PF15617">
    <property type="entry name" value="C-C_Bond_Lyase"/>
    <property type="match status" value="1"/>
</dbReference>
<accession>A0A2A4HQG7</accession>
<dbReference type="InterPro" id="IPR011206">
    <property type="entry name" value="Citrate_lyase_beta/mcl1/mcl2"/>
</dbReference>
<dbReference type="InterPro" id="IPR040442">
    <property type="entry name" value="Pyrv_kinase-like_dom_sf"/>
</dbReference>
<dbReference type="Proteomes" id="UP000218677">
    <property type="component" value="Unassembled WGS sequence"/>
</dbReference>
<name>A0A2A4HQG7_9GAMM</name>
<evidence type="ECO:0000256" key="2">
    <source>
        <dbReference type="ARBA" id="ARBA00022723"/>
    </source>
</evidence>
<protein>
    <submittedName>
        <fullName evidence="5">ATP/GTP-binding protein</fullName>
    </submittedName>
</protein>
<dbReference type="InterPro" id="IPR039480">
    <property type="entry name" value="C-C_Bond_Lyase-like"/>
</dbReference>